<protein>
    <recommendedName>
        <fullName evidence="5">Secreted protein</fullName>
    </recommendedName>
</protein>
<feature type="compositionally biased region" description="Low complexity" evidence="1">
    <location>
        <begin position="75"/>
        <end position="89"/>
    </location>
</feature>
<evidence type="ECO:0000256" key="1">
    <source>
        <dbReference type="SAM" id="MobiDB-lite"/>
    </source>
</evidence>
<feature type="region of interest" description="Disordered" evidence="1">
    <location>
        <begin position="24"/>
        <end position="90"/>
    </location>
</feature>
<keyword evidence="4" id="KW-1185">Reference proteome</keyword>
<keyword evidence="2" id="KW-0732">Signal</keyword>
<evidence type="ECO:0000313" key="3">
    <source>
        <dbReference type="EMBL" id="AJK69595.1"/>
    </source>
</evidence>
<evidence type="ECO:0008006" key="5">
    <source>
        <dbReference type="Google" id="ProtNLM"/>
    </source>
</evidence>
<reference evidence="3 4" key="1">
    <citation type="submission" date="2014-05" db="EMBL/GenBank/DDBJ databases">
        <title>Complete genome sequence of Corynebacterium marinum DSM 44953.</title>
        <authorList>
            <person name="Schaffert L."/>
            <person name="Albersmeier A."/>
            <person name="Kalinowski J."/>
            <person name="Ruckert C."/>
        </authorList>
    </citation>
    <scope>NUCLEOTIDE SEQUENCE [LARGE SCALE GENOMIC DNA]</scope>
    <source>
        <strain evidence="3 4">DSM 44953</strain>
    </source>
</reference>
<feature type="compositionally biased region" description="Low complexity" evidence="1">
    <location>
        <begin position="30"/>
        <end position="68"/>
    </location>
</feature>
<feature type="signal peptide" evidence="2">
    <location>
        <begin position="1"/>
        <end position="28"/>
    </location>
</feature>
<accession>A0A0B6TVG0</accession>
<dbReference type="AlphaFoldDB" id="A0A0B6TVG0"/>
<dbReference type="HOGENOM" id="CLU_1287031_0_0_11"/>
<name>A0A0B6TVG0_9CORY</name>
<dbReference type="Proteomes" id="UP000031928">
    <property type="component" value="Chromosome"/>
</dbReference>
<dbReference type="KEGG" id="cmq:B840_10050"/>
<dbReference type="EMBL" id="CP007790">
    <property type="protein sequence ID" value="AJK69595.1"/>
    <property type="molecule type" value="Genomic_DNA"/>
</dbReference>
<dbReference type="PROSITE" id="PS51257">
    <property type="entry name" value="PROKAR_LIPOPROTEIN"/>
    <property type="match status" value="1"/>
</dbReference>
<feature type="chain" id="PRO_5002110045" description="Secreted protein" evidence="2">
    <location>
        <begin position="29"/>
        <end position="214"/>
    </location>
</feature>
<proteinExistence type="predicted"/>
<organism evidence="3 4">
    <name type="scientific">Corynebacterium marinum DSM 44953</name>
    <dbReference type="NCBI Taxonomy" id="1224162"/>
    <lineage>
        <taxon>Bacteria</taxon>
        <taxon>Bacillati</taxon>
        <taxon>Actinomycetota</taxon>
        <taxon>Actinomycetes</taxon>
        <taxon>Mycobacteriales</taxon>
        <taxon>Corynebacteriaceae</taxon>
        <taxon>Corynebacterium</taxon>
    </lineage>
</organism>
<evidence type="ECO:0000313" key="4">
    <source>
        <dbReference type="Proteomes" id="UP000031928"/>
    </source>
</evidence>
<gene>
    <name evidence="3" type="ORF">B840_10050</name>
</gene>
<evidence type="ECO:0000256" key="2">
    <source>
        <dbReference type="SAM" id="SignalP"/>
    </source>
</evidence>
<sequence length="214" mass="22109">MKMRKNIAVLASVVLALGLAGCGSPDTAETETATSTATFTTTTSSKTSTTSSSSSTASAISEKSTTESVEPSPEPAYAAEVPTTAEAAPQGIWSETGVGYRCGATDAWVYDPANCTAANLGGDPSYDQLWGPAAAVSAEEFYNSLNSPAPTEQYVDPATVPIADGGACPAYLCGYGHDENGNPNPSSGEIQGWWMDCIAVNTEDYCRANDPYTN</sequence>